<reference evidence="14 15" key="1">
    <citation type="submission" date="2016-06" db="EMBL/GenBank/DDBJ databases">
        <title>The Draft Genome Sequence and Annotation of the Desert Woodrat Neotoma lepida.</title>
        <authorList>
            <person name="Campbell M."/>
            <person name="Oakeson K.F."/>
            <person name="Yandell M."/>
            <person name="Halpert J.R."/>
            <person name="Dearing D."/>
        </authorList>
    </citation>
    <scope>NUCLEOTIDE SEQUENCE [LARGE SCALE GENOMIC DNA]</scope>
    <source>
        <strain evidence="14">417</strain>
        <tissue evidence="14">Liver</tissue>
    </source>
</reference>
<keyword evidence="3" id="KW-0716">Sensory transduction</keyword>
<protein>
    <recommendedName>
        <fullName evidence="13">G-protein coupled receptors family 1 profile domain-containing protein</fullName>
    </recommendedName>
</protein>
<dbReference type="PANTHER" id="PTHR26453">
    <property type="entry name" value="OLFACTORY RECEPTOR"/>
    <property type="match status" value="1"/>
</dbReference>
<keyword evidence="8 12" id="KW-0472">Membrane</keyword>
<keyword evidence="9 11" id="KW-0675">Receptor</keyword>
<dbReference type="PROSITE" id="PS00237">
    <property type="entry name" value="G_PROTEIN_RECEP_F1_1"/>
    <property type="match status" value="1"/>
</dbReference>
<dbReference type="OrthoDB" id="6144223at2759"/>
<evidence type="ECO:0000256" key="2">
    <source>
        <dbReference type="ARBA" id="ARBA00022475"/>
    </source>
</evidence>
<evidence type="ECO:0000256" key="8">
    <source>
        <dbReference type="ARBA" id="ARBA00023136"/>
    </source>
</evidence>
<feature type="transmembrane region" description="Helical" evidence="12">
    <location>
        <begin position="441"/>
        <end position="459"/>
    </location>
</feature>
<dbReference type="GO" id="GO:0004930">
    <property type="term" value="F:G protein-coupled receptor activity"/>
    <property type="evidence" value="ECO:0007669"/>
    <property type="project" value="UniProtKB-KW"/>
</dbReference>
<dbReference type="PRINTS" id="PR00245">
    <property type="entry name" value="OLFACTORYR"/>
</dbReference>
<feature type="transmembrane region" description="Helical" evidence="12">
    <location>
        <begin position="139"/>
        <end position="157"/>
    </location>
</feature>
<evidence type="ECO:0000256" key="1">
    <source>
        <dbReference type="ARBA" id="ARBA00004651"/>
    </source>
</evidence>
<keyword evidence="5" id="KW-0552">Olfaction</keyword>
<evidence type="ECO:0000256" key="9">
    <source>
        <dbReference type="ARBA" id="ARBA00023170"/>
    </source>
</evidence>
<feature type="transmembrane region" description="Helical" evidence="12">
    <location>
        <begin position="538"/>
        <end position="562"/>
    </location>
</feature>
<evidence type="ECO:0000256" key="3">
    <source>
        <dbReference type="ARBA" id="ARBA00022606"/>
    </source>
</evidence>
<keyword evidence="10 11" id="KW-0807">Transducer</keyword>
<dbReference type="CDD" id="cd15421">
    <property type="entry name" value="7tmA_OR2T-like"/>
    <property type="match status" value="2"/>
</dbReference>
<dbReference type="GO" id="GO:0004984">
    <property type="term" value="F:olfactory receptor activity"/>
    <property type="evidence" value="ECO:0007669"/>
    <property type="project" value="InterPro"/>
</dbReference>
<feature type="transmembrane region" description="Helical" evidence="12">
    <location>
        <begin position="59"/>
        <end position="80"/>
    </location>
</feature>
<dbReference type="InterPro" id="IPR000276">
    <property type="entry name" value="GPCR_Rhodpsn"/>
</dbReference>
<feature type="transmembrane region" description="Helical" evidence="12">
    <location>
        <begin position="574"/>
        <end position="593"/>
    </location>
</feature>
<keyword evidence="7 11" id="KW-0297">G-protein coupled receptor</keyword>
<comment type="subcellular location">
    <subcellularLocation>
        <location evidence="1">Cell membrane</location>
        <topology evidence="1">Multi-pass membrane protein</topology>
    </subcellularLocation>
</comment>
<dbReference type="GO" id="GO:0005886">
    <property type="term" value="C:plasma membrane"/>
    <property type="evidence" value="ECO:0007669"/>
    <property type="project" value="UniProtKB-SubCell"/>
</dbReference>
<feature type="transmembrane region" description="Helical" evidence="12">
    <location>
        <begin position="501"/>
        <end position="526"/>
    </location>
</feature>
<feature type="transmembrane region" description="Helical" evidence="12">
    <location>
        <begin position="100"/>
        <end position="119"/>
    </location>
</feature>
<keyword evidence="2" id="KW-1003">Cell membrane</keyword>
<keyword evidence="15" id="KW-1185">Reference proteome</keyword>
<dbReference type="FunFam" id="1.20.1070.10:FF:000008">
    <property type="entry name" value="Olfactory receptor"/>
    <property type="match status" value="2"/>
</dbReference>
<evidence type="ECO:0000256" key="10">
    <source>
        <dbReference type="ARBA" id="ARBA00023224"/>
    </source>
</evidence>
<dbReference type="Gene3D" id="1.20.1070.10">
    <property type="entry name" value="Rhodopsin 7-helix transmembrane proteins"/>
    <property type="match status" value="2"/>
</dbReference>
<feature type="transmembrane region" description="Helical" evidence="12">
    <location>
        <begin position="197"/>
        <end position="225"/>
    </location>
</feature>
<evidence type="ECO:0000313" key="15">
    <source>
        <dbReference type="Proteomes" id="UP000092124"/>
    </source>
</evidence>
<feature type="transmembrane region" description="Helical" evidence="12">
    <location>
        <begin position="363"/>
        <end position="390"/>
    </location>
</feature>
<dbReference type="STRING" id="56216.A0A1A6H8X9"/>
<feature type="transmembrane region" description="Helical" evidence="12">
    <location>
        <begin position="305"/>
        <end position="321"/>
    </location>
</feature>
<feature type="transmembrane region" description="Helical" evidence="12">
    <location>
        <begin position="20"/>
        <end position="47"/>
    </location>
</feature>
<evidence type="ECO:0000256" key="5">
    <source>
        <dbReference type="ARBA" id="ARBA00022725"/>
    </source>
</evidence>
<keyword evidence="6 12" id="KW-1133">Transmembrane helix</keyword>
<name>A0A1A6H8X9_NEOLE</name>
<evidence type="ECO:0000256" key="7">
    <source>
        <dbReference type="ARBA" id="ARBA00023040"/>
    </source>
</evidence>
<sequence length="621" mass="69319">MNRENGTSADFILLGLFPELRYLGILISSILLIYFIAFTGNAILVLLIWADSRLHTPMYILLSHLSLIDLALISTTVPKMAINFFSRKKSISKVACGTQIFFFFALGGSECLLLTLMAYDRYVAVCNPLRYSIIMNSRVCLWMALASWGGGALNSLINTIYTMHFPFCGSREIHHFFCEMPAVLKLSCEDTSLYETVVSVICIVFVLLPLGLIMSSYLLIFLTVLRMNSPEGRRKAMATCSSHLAVNHRVSCSENTKEHLGSNRETISGYEIWRTPALRLQASDLGTELVLSPHRAAQQEMGTKPWNYSTTGFVLTSLFNNSQLHLFLFSMVVLVYILAMAGNTAMVLLIWMDTRLHTPMYFLLSQLSFLDIFFTSVTVPKMIVGFLFGWTSISFGGCGAQMFFFMFLGAAECLLLALMAYDRYVAICNPLRYPVLMSRRVCLLMVVASWLGGSLNASIQTSLTLQFPYCGSRKISHFFCEVPSLLMLACADTEAYEQVLFVTGVVVLLVPITFITTSYALILAAVLRMRSVEGRQKALATCSSHLTVVNLFYGPLVYTYMLPASYHSPGQDDVVSVFYTVLTPMLNPVIYSLRNKEVTGAMKKVMARSDVILEKVKCSVV</sequence>
<feature type="transmembrane region" description="Helical" evidence="12">
    <location>
        <begin position="327"/>
        <end position="351"/>
    </location>
</feature>
<dbReference type="PRINTS" id="PR00237">
    <property type="entry name" value="GPCRRHODOPSN"/>
</dbReference>
<dbReference type="SUPFAM" id="SSF81321">
    <property type="entry name" value="Family A G protein-coupled receptor-like"/>
    <property type="match status" value="2"/>
</dbReference>
<gene>
    <name evidence="14" type="ORF">A6R68_15148</name>
</gene>
<evidence type="ECO:0000259" key="13">
    <source>
        <dbReference type="PROSITE" id="PS50262"/>
    </source>
</evidence>
<organism evidence="14 15">
    <name type="scientific">Neotoma lepida</name>
    <name type="common">Desert woodrat</name>
    <dbReference type="NCBI Taxonomy" id="56216"/>
    <lineage>
        <taxon>Eukaryota</taxon>
        <taxon>Metazoa</taxon>
        <taxon>Chordata</taxon>
        <taxon>Craniata</taxon>
        <taxon>Vertebrata</taxon>
        <taxon>Euteleostomi</taxon>
        <taxon>Mammalia</taxon>
        <taxon>Eutheria</taxon>
        <taxon>Euarchontoglires</taxon>
        <taxon>Glires</taxon>
        <taxon>Rodentia</taxon>
        <taxon>Myomorpha</taxon>
        <taxon>Muroidea</taxon>
        <taxon>Cricetidae</taxon>
        <taxon>Neotominae</taxon>
        <taxon>Neotoma</taxon>
    </lineage>
</organism>
<accession>A0A1A6H8X9</accession>
<evidence type="ECO:0000256" key="4">
    <source>
        <dbReference type="ARBA" id="ARBA00022692"/>
    </source>
</evidence>
<evidence type="ECO:0000256" key="11">
    <source>
        <dbReference type="RuleBase" id="RU000688"/>
    </source>
</evidence>
<dbReference type="EMBL" id="LZPO01044444">
    <property type="protein sequence ID" value="OBS74315.1"/>
    <property type="molecule type" value="Genomic_DNA"/>
</dbReference>
<feature type="domain" description="G-protein coupled receptors family 1 profile" evidence="13">
    <location>
        <begin position="40"/>
        <end position="246"/>
    </location>
</feature>
<evidence type="ECO:0000313" key="14">
    <source>
        <dbReference type="EMBL" id="OBS74315.1"/>
    </source>
</evidence>
<dbReference type="PROSITE" id="PS50262">
    <property type="entry name" value="G_PROTEIN_RECEP_F1_2"/>
    <property type="match status" value="2"/>
</dbReference>
<proteinExistence type="inferred from homology"/>
<dbReference type="InterPro" id="IPR000725">
    <property type="entry name" value="Olfact_rcpt"/>
</dbReference>
<keyword evidence="4 11" id="KW-0812">Transmembrane</keyword>
<dbReference type="InterPro" id="IPR017452">
    <property type="entry name" value="GPCR_Rhodpsn_7TM"/>
</dbReference>
<evidence type="ECO:0000256" key="6">
    <source>
        <dbReference type="ARBA" id="ARBA00022989"/>
    </source>
</evidence>
<feature type="transmembrane region" description="Helical" evidence="12">
    <location>
        <begin position="402"/>
        <end position="421"/>
    </location>
</feature>
<comment type="similarity">
    <text evidence="11">Belongs to the G-protein coupled receptor 1 family.</text>
</comment>
<evidence type="ECO:0000256" key="12">
    <source>
        <dbReference type="SAM" id="Phobius"/>
    </source>
</evidence>
<comment type="caution">
    <text evidence="14">The sequence shown here is derived from an EMBL/GenBank/DDBJ whole genome shotgun (WGS) entry which is preliminary data.</text>
</comment>
<dbReference type="Proteomes" id="UP000092124">
    <property type="component" value="Unassembled WGS sequence"/>
</dbReference>
<dbReference type="Pfam" id="PF13853">
    <property type="entry name" value="7tm_4"/>
    <property type="match status" value="2"/>
</dbReference>
<feature type="domain" description="G-protein coupled receptors family 1 profile" evidence="13">
    <location>
        <begin position="342"/>
        <end position="591"/>
    </location>
</feature>
<dbReference type="AlphaFoldDB" id="A0A1A6H8X9"/>